<keyword evidence="5" id="KW-1185">Reference proteome</keyword>
<dbReference type="PANTHER" id="PTHR45138">
    <property type="entry name" value="REGULATORY COMPONENTS OF SENSORY TRANSDUCTION SYSTEM"/>
    <property type="match status" value="1"/>
</dbReference>
<dbReference type="PROSITE" id="PS50887">
    <property type="entry name" value="GGDEF"/>
    <property type="match status" value="1"/>
</dbReference>
<organism evidence="4 5">
    <name type="scientific">Kineosporia babensis</name>
    <dbReference type="NCBI Taxonomy" id="499548"/>
    <lineage>
        <taxon>Bacteria</taxon>
        <taxon>Bacillati</taxon>
        <taxon>Actinomycetota</taxon>
        <taxon>Actinomycetes</taxon>
        <taxon>Kineosporiales</taxon>
        <taxon>Kineosporiaceae</taxon>
        <taxon>Kineosporia</taxon>
    </lineage>
</organism>
<dbReference type="RefSeq" id="WP_231449549.1">
    <property type="nucleotide sequence ID" value="NZ_JAJOMB010000033.1"/>
</dbReference>
<name>A0A9X1NP86_9ACTN</name>
<feature type="transmembrane region" description="Helical" evidence="2">
    <location>
        <begin position="66"/>
        <end position="85"/>
    </location>
</feature>
<dbReference type="GO" id="GO:0052621">
    <property type="term" value="F:diguanylate cyclase activity"/>
    <property type="evidence" value="ECO:0007669"/>
    <property type="project" value="TreeGrafter"/>
</dbReference>
<dbReference type="PANTHER" id="PTHR45138:SF9">
    <property type="entry name" value="DIGUANYLATE CYCLASE DGCM-RELATED"/>
    <property type="match status" value="1"/>
</dbReference>
<dbReference type="FunFam" id="3.30.70.270:FF:000001">
    <property type="entry name" value="Diguanylate cyclase domain protein"/>
    <property type="match status" value="1"/>
</dbReference>
<dbReference type="Proteomes" id="UP001138997">
    <property type="component" value="Unassembled WGS sequence"/>
</dbReference>
<feature type="transmembrane region" description="Helical" evidence="2">
    <location>
        <begin position="159"/>
        <end position="178"/>
    </location>
</feature>
<protein>
    <submittedName>
        <fullName evidence="4">GGDEF domain-containing protein</fullName>
    </submittedName>
</protein>
<feature type="transmembrane region" description="Helical" evidence="2">
    <location>
        <begin position="135"/>
        <end position="153"/>
    </location>
</feature>
<sequence>MELAPLGAAVCVLLLVLLWPDIHGSTLSTVAVATILAYPLIFVSTAMVMLQAVVAGSLRLRHNWGLSMLLAGLVVEAGTFVAWAPPLLNQTYVAGDSALDPLWTIGMVLIGIGAWKAKPAEGRADLTGVRNRGGVLPTVSFLLLSVVQIVATGKDARMGALSIGVGMVGVLLAIRGSVLRRSNDELRHDSRTDPLMGIANRLQLADDLREADEQAASGDRYAVALFDLDRFKIYNDRLGHQAGDLALQSVAMLLDRTSRSNDRIYRYGGEELLLLLRSVDIEQARTIVERHRAALEQAGLTHPGNEPFGVMTVSAGVACVRRGETPQQVTQRADEALYEAKAAGRNRVMASGAATSAGIPKPRADSDALHRSDATASSREPRQPRA</sequence>
<dbReference type="Gene3D" id="3.30.70.270">
    <property type="match status" value="1"/>
</dbReference>
<dbReference type="NCBIfam" id="TIGR00254">
    <property type="entry name" value="GGDEF"/>
    <property type="match status" value="1"/>
</dbReference>
<dbReference type="SUPFAM" id="SSF55073">
    <property type="entry name" value="Nucleotide cyclase"/>
    <property type="match status" value="1"/>
</dbReference>
<feature type="compositionally biased region" description="Basic and acidic residues" evidence="1">
    <location>
        <begin position="362"/>
        <end position="386"/>
    </location>
</feature>
<dbReference type="InterPro" id="IPR050469">
    <property type="entry name" value="Diguanylate_Cyclase"/>
</dbReference>
<feature type="region of interest" description="Disordered" evidence="1">
    <location>
        <begin position="349"/>
        <end position="386"/>
    </location>
</feature>
<dbReference type="EMBL" id="JAJOMB010000033">
    <property type="protein sequence ID" value="MCD5316698.1"/>
    <property type="molecule type" value="Genomic_DNA"/>
</dbReference>
<evidence type="ECO:0000256" key="1">
    <source>
        <dbReference type="SAM" id="MobiDB-lite"/>
    </source>
</evidence>
<dbReference type="Pfam" id="PF00990">
    <property type="entry name" value="GGDEF"/>
    <property type="match status" value="1"/>
</dbReference>
<dbReference type="InterPro" id="IPR029787">
    <property type="entry name" value="Nucleotide_cyclase"/>
</dbReference>
<feature type="transmembrane region" description="Helical" evidence="2">
    <location>
        <begin position="30"/>
        <end position="54"/>
    </location>
</feature>
<evidence type="ECO:0000259" key="3">
    <source>
        <dbReference type="PROSITE" id="PS50887"/>
    </source>
</evidence>
<dbReference type="InterPro" id="IPR043128">
    <property type="entry name" value="Rev_trsase/Diguanyl_cyclase"/>
</dbReference>
<dbReference type="InterPro" id="IPR000160">
    <property type="entry name" value="GGDEF_dom"/>
</dbReference>
<comment type="caution">
    <text evidence="4">The sequence shown here is derived from an EMBL/GenBank/DDBJ whole genome shotgun (WGS) entry which is preliminary data.</text>
</comment>
<feature type="transmembrane region" description="Helical" evidence="2">
    <location>
        <begin position="97"/>
        <end position="115"/>
    </location>
</feature>
<gene>
    <name evidence="4" type="ORF">LR394_37955</name>
</gene>
<keyword evidence="2" id="KW-0472">Membrane</keyword>
<evidence type="ECO:0000313" key="4">
    <source>
        <dbReference type="EMBL" id="MCD5316698.1"/>
    </source>
</evidence>
<dbReference type="AlphaFoldDB" id="A0A9X1NP86"/>
<feature type="domain" description="GGDEF" evidence="3">
    <location>
        <begin position="219"/>
        <end position="353"/>
    </location>
</feature>
<dbReference type="CDD" id="cd01949">
    <property type="entry name" value="GGDEF"/>
    <property type="match status" value="1"/>
</dbReference>
<keyword evidence="2" id="KW-0812">Transmembrane</keyword>
<evidence type="ECO:0000313" key="5">
    <source>
        <dbReference type="Proteomes" id="UP001138997"/>
    </source>
</evidence>
<evidence type="ECO:0000256" key="2">
    <source>
        <dbReference type="SAM" id="Phobius"/>
    </source>
</evidence>
<dbReference type="SMART" id="SM00267">
    <property type="entry name" value="GGDEF"/>
    <property type="match status" value="1"/>
</dbReference>
<reference evidence="4" key="1">
    <citation type="submission" date="2021-11" db="EMBL/GenBank/DDBJ databases">
        <title>Streptomyces corallinus and Kineosporia corallina sp. nov., two new coral-derived marine actinobacteria.</title>
        <authorList>
            <person name="Buangrab K."/>
            <person name="Sutthacheep M."/>
            <person name="Yeemin T."/>
            <person name="Harunari E."/>
            <person name="Igarashi Y."/>
            <person name="Sripreechasak P."/>
            <person name="Kanchanasin P."/>
            <person name="Tanasupawat S."/>
            <person name="Phongsopitanun W."/>
        </authorList>
    </citation>
    <scope>NUCLEOTIDE SEQUENCE</scope>
    <source>
        <strain evidence="4">JCM 31032</strain>
    </source>
</reference>
<accession>A0A9X1NP86</accession>
<proteinExistence type="predicted"/>
<keyword evidence="2" id="KW-1133">Transmembrane helix</keyword>